<dbReference type="GO" id="GO:0005886">
    <property type="term" value="C:plasma membrane"/>
    <property type="evidence" value="ECO:0007669"/>
    <property type="project" value="UniProtKB-SubCell"/>
</dbReference>
<gene>
    <name evidence="9" type="ORF">BEMITA_LOCUS2184</name>
</gene>
<feature type="transmembrane region" description="Helical" evidence="8">
    <location>
        <begin position="185"/>
        <end position="206"/>
    </location>
</feature>
<keyword evidence="10" id="KW-1185">Reference proteome</keyword>
<evidence type="ECO:0000256" key="6">
    <source>
        <dbReference type="ARBA" id="ARBA00023170"/>
    </source>
</evidence>
<keyword evidence="2" id="KW-1003">Cell membrane</keyword>
<evidence type="ECO:0000256" key="5">
    <source>
        <dbReference type="ARBA" id="ARBA00023136"/>
    </source>
</evidence>
<comment type="subcellular location">
    <subcellularLocation>
        <location evidence="1">Cell membrane</location>
        <topology evidence="1">Multi-pass membrane protein</topology>
    </subcellularLocation>
</comment>
<reference evidence="9" key="1">
    <citation type="submission" date="2021-12" db="EMBL/GenBank/DDBJ databases">
        <authorList>
            <person name="King R."/>
        </authorList>
    </citation>
    <scope>NUCLEOTIDE SEQUENCE</scope>
</reference>
<evidence type="ECO:0000256" key="3">
    <source>
        <dbReference type="ARBA" id="ARBA00022692"/>
    </source>
</evidence>
<evidence type="ECO:0000256" key="8">
    <source>
        <dbReference type="SAM" id="Phobius"/>
    </source>
</evidence>
<dbReference type="EMBL" id="OU963871">
    <property type="protein sequence ID" value="CAH0382668.1"/>
    <property type="molecule type" value="Genomic_DNA"/>
</dbReference>
<accession>A0A9P0F032</accession>
<dbReference type="AlphaFoldDB" id="A0A9P0F032"/>
<dbReference type="PANTHER" id="PTHR42643">
    <property type="entry name" value="IONOTROPIC RECEPTOR 20A-RELATED"/>
    <property type="match status" value="1"/>
</dbReference>
<keyword evidence="4 8" id="KW-1133">Transmembrane helix</keyword>
<proteinExistence type="predicted"/>
<keyword evidence="7" id="KW-0325">Glycoprotein</keyword>
<evidence type="ECO:0000256" key="1">
    <source>
        <dbReference type="ARBA" id="ARBA00004651"/>
    </source>
</evidence>
<evidence type="ECO:0000256" key="2">
    <source>
        <dbReference type="ARBA" id="ARBA00022475"/>
    </source>
</evidence>
<keyword evidence="3 8" id="KW-0812">Transmembrane</keyword>
<name>A0A9P0F032_BEMTA</name>
<dbReference type="Proteomes" id="UP001152759">
    <property type="component" value="Chromosome 10"/>
</dbReference>
<evidence type="ECO:0000313" key="10">
    <source>
        <dbReference type="Proteomes" id="UP001152759"/>
    </source>
</evidence>
<evidence type="ECO:0000256" key="7">
    <source>
        <dbReference type="ARBA" id="ARBA00023180"/>
    </source>
</evidence>
<evidence type="ECO:0000256" key="4">
    <source>
        <dbReference type="ARBA" id="ARBA00022989"/>
    </source>
</evidence>
<sequence>MSDLYIQTLWTTKSKLTTLLGQLNQSEGLKAKLVDSMSFYKYQVCDEATVFDNESHLWIMNNVFADAIELGYNNIRYIAETDAFIEVVPFSSAVKDNVRVHHYPLNESFDYHLMEECLLSYPVMEIFLKGSFYYEKWNEVTAQFLETGHVGRILKVYPDEAWFAERTVMYGKEPRTFDLNDLQSAFISLVVGLFLSFLVFLGEILTDYFQHSATMKYGRRLWHNFQRKFCTSV</sequence>
<evidence type="ECO:0008006" key="11">
    <source>
        <dbReference type="Google" id="ProtNLM"/>
    </source>
</evidence>
<dbReference type="PANTHER" id="PTHR42643:SF38">
    <property type="entry name" value="IONOTROPIC RECEPTOR 100A"/>
    <property type="match status" value="1"/>
</dbReference>
<dbReference type="InterPro" id="IPR052192">
    <property type="entry name" value="Insect_Ionotropic_Sensory_Rcpt"/>
</dbReference>
<protein>
    <recommendedName>
        <fullName evidence="11">Ionotropic receptor</fullName>
    </recommendedName>
</protein>
<keyword evidence="6" id="KW-0675">Receptor</keyword>
<organism evidence="9 10">
    <name type="scientific">Bemisia tabaci</name>
    <name type="common">Sweetpotato whitefly</name>
    <name type="synonym">Aleurodes tabaci</name>
    <dbReference type="NCBI Taxonomy" id="7038"/>
    <lineage>
        <taxon>Eukaryota</taxon>
        <taxon>Metazoa</taxon>
        <taxon>Ecdysozoa</taxon>
        <taxon>Arthropoda</taxon>
        <taxon>Hexapoda</taxon>
        <taxon>Insecta</taxon>
        <taxon>Pterygota</taxon>
        <taxon>Neoptera</taxon>
        <taxon>Paraneoptera</taxon>
        <taxon>Hemiptera</taxon>
        <taxon>Sternorrhyncha</taxon>
        <taxon>Aleyrodoidea</taxon>
        <taxon>Aleyrodidae</taxon>
        <taxon>Aleyrodinae</taxon>
        <taxon>Bemisia</taxon>
    </lineage>
</organism>
<keyword evidence="5 8" id="KW-0472">Membrane</keyword>
<evidence type="ECO:0000313" key="9">
    <source>
        <dbReference type="EMBL" id="CAH0382668.1"/>
    </source>
</evidence>